<keyword evidence="4" id="KW-1185">Reference proteome</keyword>
<reference evidence="3 4" key="1">
    <citation type="journal article" date="2008" name="Nature">
        <title>The genome of Laccaria bicolor provides insights into mycorrhizal symbiosis.</title>
        <authorList>
            <person name="Martin F."/>
            <person name="Aerts A."/>
            <person name="Ahren D."/>
            <person name="Brun A."/>
            <person name="Danchin E.G.J."/>
            <person name="Duchaussoy F."/>
            <person name="Gibon J."/>
            <person name="Kohler A."/>
            <person name="Lindquist E."/>
            <person name="Pereda V."/>
            <person name="Salamov A."/>
            <person name="Shapiro H.J."/>
            <person name="Wuyts J."/>
            <person name="Blaudez D."/>
            <person name="Buee M."/>
            <person name="Brokstein P."/>
            <person name="Canbaeck B."/>
            <person name="Cohen D."/>
            <person name="Courty P.E."/>
            <person name="Coutinho P.M."/>
            <person name="Delaruelle C."/>
            <person name="Detter J.C."/>
            <person name="Deveau A."/>
            <person name="DiFazio S."/>
            <person name="Duplessis S."/>
            <person name="Fraissinet-Tachet L."/>
            <person name="Lucic E."/>
            <person name="Frey-Klett P."/>
            <person name="Fourrey C."/>
            <person name="Feussner I."/>
            <person name="Gay G."/>
            <person name="Grimwood J."/>
            <person name="Hoegger P.J."/>
            <person name="Jain P."/>
            <person name="Kilaru S."/>
            <person name="Labbe J."/>
            <person name="Lin Y.C."/>
            <person name="Legue V."/>
            <person name="Le Tacon F."/>
            <person name="Marmeisse R."/>
            <person name="Melayah D."/>
            <person name="Montanini B."/>
            <person name="Muratet M."/>
            <person name="Nehls U."/>
            <person name="Niculita-Hirzel H."/>
            <person name="Oudot-Le Secq M.P."/>
            <person name="Peter M."/>
            <person name="Quesneville H."/>
            <person name="Rajashekar B."/>
            <person name="Reich M."/>
            <person name="Rouhier N."/>
            <person name="Schmutz J."/>
            <person name="Yin T."/>
            <person name="Chalot M."/>
            <person name="Henrissat B."/>
            <person name="Kuees U."/>
            <person name="Lucas S."/>
            <person name="Van de Peer Y."/>
            <person name="Podila G.K."/>
            <person name="Polle A."/>
            <person name="Pukkila P.J."/>
            <person name="Richardson P.M."/>
            <person name="Rouze P."/>
            <person name="Sanders I.R."/>
            <person name="Stajich J.E."/>
            <person name="Tunlid A."/>
            <person name="Tuskan G."/>
            <person name="Grigoriev I.V."/>
        </authorList>
    </citation>
    <scope>NUCLEOTIDE SEQUENCE [LARGE SCALE GENOMIC DNA]</scope>
    <source>
        <strain evidence="4">S238N-H82 / ATCC MYA-4686</strain>
    </source>
</reference>
<dbReference type="HOGENOM" id="CLU_1305065_0_0_1"/>
<feature type="domain" description="Anoctamin alpha-beta plait" evidence="2">
    <location>
        <begin position="131"/>
        <end position="170"/>
    </location>
</feature>
<dbReference type="OrthoDB" id="296386at2759"/>
<feature type="compositionally biased region" description="Polar residues" evidence="1">
    <location>
        <begin position="17"/>
        <end position="26"/>
    </location>
</feature>
<proteinExistence type="predicted"/>
<feature type="compositionally biased region" description="Polar residues" evidence="1">
    <location>
        <begin position="43"/>
        <end position="63"/>
    </location>
</feature>
<sequence>MKFSIFTVTAAPLVPRRNTQNNFQETRQTKGRSLQGGGGTWNLDIQSQKKLRSKSSTPPSLYPSNPKEPSAIGSRHLRTSFTNDSDDFPCQFSTFIELVDWPGAMPTTYAPDIDSIAFRVSCPGNICKRHARPDVRKAEQQCTRLIKTLTYAGLKAVGRRGEALGHLLIFRYPYKAKVMGSIPIVGYIKRLGHDSFVRFAHSGKPPGLFDA</sequence>
<protein>
    <submittedName>
        <fullName evidence="3">Predicted protein</fullName>
    </submittedName>
</protein>
<dbReference type="KEGG" id="lbc:LACBIDRAFT_334486"/>
<dbReference type="GeneID" id="6084933"/>
<dbReference type="InterPro" id="IPR049456">
    <property type="entry name" value="Anoctamin_N_fung"/>
</dbReference>
<feature type="region of interest" description="Disordered" evidence="1">
    <location>
        <begin position="17"/>
        <end position="73"/>
    </location>
</feature>
<evidence type="ECO:0000256" key="1">
    <source>
        <dbReference type="SAM" id="MobiDB-lite"/>
    </source>
</evidence>
<evidence type="ECO:0000259" key="2">
    <source>
        <dbReference type="Pfam" id="PF20877"/>
    </source>
</evidence>
<dbReference type="AlphaFoldDB" id="B0DZB8"/>
<evidence type="ECO:0000313" key="3">
    <source>
        <dbReference type="EMBL" id="EDR00060.1"/>
    </source>
</evidence>
<dbReference type="STRING" id="486041.B0DZB8"/>
<accession>B0DZB8</accession>
<dbReference type="RefSeq" id="XP_001889266.1">
    <property type="nucleotide sequence ID" value="XM_001889231.1"/>
</dbReference>
<dbReference type="InParanoid" id="B0DZB8"/>
<dbReference type="EMBL" id="DS547154">
    <property type="protein sequence ID" value="EDR00060.1"/>
    <property type="molecule type" value="Genomic_DNA"/>
</dbReference>
<name>B0DZB8_LACBS</name>
<organism evidence="4">
    <name type="scientific">Laccaria bicolor (strain S238N-H82 / ATCC MYA-4686)</name>
    <name type="common">Bicoloured deceiver</name>
    <name type="synonym">Laccaria laccata var. bicolor</name>
    <dbReference type="NCBI Taxonomy" id="486041"/>
    <lineage>
        <taxon>Eukaryota</taxon>
        <taxon>Fungi</taxon>
        <taxon>Dikarya</taxon>
        <taxon>Basidiomycota</taxon>
        <taxon>Agaricomycotina</taxon>
        <taxon>Agaricomycetes</taxon>
        <taxon>Agaricomycetidae</taxon>
        <taxon>Agaricales</taxon>
        <taxon>Agaricineae</taxon>
        <taxon>Hydnangiaceae</taxon>
        <taxon>Laccaria</taxon>
    </lineage>
</organism>
<evidence type="ECO:0000313" key="4">
    <source>
        <dbReference type="Proteomes" id="UP000001194"/>
    </source>
</evidence>
<gene>
    <name evidence="3" type="ORF">LACBIDRAFT_334486</name>
</gene>
<dbReference type="Pfam" id="PF20877">
    <property type="entry name" value="Anoctamin_N"/>
    <property type="match status" value="1"/>
</dbReference>
<dbReference type="Proteomes" id="UP000001194">
    <property type="component" value="Unassembled WGS sequence"/>
</dbReference>